<dbReference type="PANTHER" id="PTHR28245">
    <property type="entry name" value="ARF3-INTERACTING PROTEIN 1"/>
    <property type="match status" value="1"/>
</dbReference>
<dbReference type="EMBL" id="CR382139">
    <property type="protein sequence ID" value="CAG90617.2"/>
    <property type="molecule type" value="Genomic_DNA"/>
</dbReference>
<evidence type="ECO:0000313" key="3">
    <source>
        <dbReference type="Proteomes" id="UP000000599"/>
    </source>
</evidence>
<dbReference type="InParanoid" id="Q6BI40"/>
<dbReference type="GO" id="GO:0005886">
    <property type="term" value="C:plasma membrane"/>
    <property type="evidence" value="ECO:0007669"/>
    <property type="project" value="TreeGrafter"/>
</dbReference>
<dbReference type="STRING" id="284592.Q6BI40"/>
<dbReference type="Pfam" id="PF07792">
    <property type="entry name" value="Afi1"/>
    <property type="match status" value="1"/>
</dbReference>
<accession>Q6BI40</accession>
<dbReference type="KEGG" id="dha:DEHA2G13640g"/>
<dbReference type="GO" id="GO:0005935">
    <property type="term" value="C:cellular bud neck"/>
    <property type="evidence" value="ECO:0007669"/>
    <property type="project" value="TreeGrafter"/>
</dbReference>
<dbReference type="PROSITE" id="PS50211">
    <property type="entry name" value="DENN"/>
    <property type="match status" value="1"/>
</dbReference>
<gene>
    <name evidence="2" type="ordered locus">DEHA2G13640g</name>
</gene>
<dbReference type="Proteomes" id="UP000000599">
    <property type="component" value="Chromosome G"/>
</dbReference>
<proteinExistence type="predicted"/>
<protein>
    <submittedName>
        <fullName evidence="2">DEHA2G13640p</fullName>
    </submittedName>
</protein>
<organism evidence="2 3">
    <name type="scientific">Debaryomyces hansenii (strain ATCC 36239 / CBS 767 / BCRC 21394 / JCM 1990 / NBRC 0083 / IGC 2968)</name>
    <name type="common">Yeast</name>
    <name type="synonym">Torulaspora hansenii</name>
    <dbReference type="NCBI Taxonomy" id="284592"/>
    <lineage>
        <taxon>Eukaryota</taxon>
        <taxon>Fungi</taxon>
        <taxon>Dikarya</taxon>
        <taxon>Ascomycota</taxon>
        <taxon>Saccharomycotina</taxon>
        <taxon>Pichiomycetes</taxon>
        <taxon>Debaryomycetaceae</taxon>
        <taxon>Debaryomyces</taxon>
    </lineage>
</organism>
<sequence length="637" mass="73652">MKTILSMSNIEYIITAEFHIDQGSSLIHQVPREIPGLQTNLTFLPEIMIPDQIHKREEDFTLFLLFKDRETGDFQYLYDKTTCDEEPYYLYTIVNSLKHDSYERGSRVKSISIITKLPYFKNFRPLLTLCLNSYFKENEIKHLENLYEAISVKNFSLGNSLSIIKKLLITSILDLPINDRIYKDEAFRSTILELNKVENLNFDLFIRKDLSFNSIINFNNMNIPIKIPMIDLPDSIGDYLNPTDLNFKADLINLLNARLVTDLHNSELTIYGQQTPPIIILINAILVGKKIIFLSYDNSAGYIINNILLMLKIITGGGILSGLLTNYNIFPILDVSKIDCLKKCDSYIAGTINPFFKYNHKLWDLLYDLDSNELFLSSNSSKPVSSEQNMFKNSIISEDAKFLSTLQLSLFNYNDDLTTVQMIFRRHINEIVRILLSSKNFNNDLLPRDQQSTLLLDGIGYFWTSDSNKLLEMSCYQSISKKFQSQLYSGKIKYNLLLPNLANEMHVMIDLQYHLQSLNSSSNKLNDWDIWYNVLKYLISGKTLEVFLLSTYLIPPNSSATLQTRSAHGNPTVFEKNKGIELLLLNLFNHDDKIKSIVIMILQELRENFLCGWCFENFVKSNMMYEVAFKDLLAIHQ</sequence>
<reference evidence="2 3" key="1">
    <citation type="journal article" date="2004" name="Nature">
        <title>Genome evolution in yeasts.</title>
        <authorList>
            <consortium name="Genolevures"/>
            <person name="Dujon B."/>
            <person name="Sherman D."/>
            <person name="Fischer G."/>
            <person name="Durrens P."/>
            <person name="Casaregola S."/>
            <person name="Lafontaine I."/>
            <person name="de Montigny J."/>
            <person name="Marck C."/>
            <person name="Neuveglise C."/>
            <person name="Talla E."/>
            <person name="Goffard N."/>
            <person name="Frangeul L."/>
            <person name="Aigle M."/>
            <person name="Anthouard V."/>
            <person name="Babour A."/>
            <person name="Barbe V."/>
            <person name="Barnay S."/>
            <person name="Blanchin S."/>
            <person name="Beckerich J.M."/>
            <person name="Beyne E."/>
            <person name="Bleykasten C."/>
            <person name="Boisrame A."/>
            <person name="Boyer J."/>
            <person name="Cattolico L."/>
            <person name="Confanioleri F."/>
            <person name="de Daruvar A."/>
            <person name="Despons L."/>
            <person name="Fabre E."/>
            <person name="Fairhead C."/>
            <person name="Ferry-Dumazet H."/>
            <person name="Groppi A."/>
            <person name="Hantraye F."/>
            <person name="Hennequin C."/>
            <person name="Jauniaux N."/>
            <person name="Joyet P."/>
            <person name="Kachouri R."/>
            <person name="Kerrest A."/>
            <person name="Koszul R."/>
            <person name="Lemaire M."/>
            <person name="Lesur I."/>
            <person name="Ma L."/>
            <person name="Muller H."/>
            <person name="Nicaud J.M."/>
            <person name="Nikolski M."/>
            <person name="Oztas S."/>
            <person name="Ozier-Kalogeropoulos O."/>
            <person name="Pellenz S."/>
            <person name="Potier S."/>
            <person name="Richard G.F."/>
            <person name="Straub M.L."/>
            <person name="Suleau A."/>
            <person name="Swennene D."/>
            <person name="Tekaia F."/>
            <person name="Wesolowski-Louvel M."/>
            <person name="Westhof E."/>
            <person name="Wirth B."/>
            <person name="Zeniou-Meyer M."/>
            <person name="Zivanovic I."/>
            <person name="Bolotin-Fukuhara M."/>
            <person name="Thierry A."/>
            <person name="Bouchier C."/>
            <person name="Caudron B."/>
            <person name="Scarpelli C."/>
            <person name="Gaillardin C."/>
            <person name="Weissenbach J."/>
            <person name="Wincker P."/>
            <person name="Souciet J.L."/>
        </authorList>
    </citation>
    <scope>NUCLEOTIDE SEQUENCE [LARGE SCALE GENOMIC DNA]</scope>
    <source>
        <strain evidence="3">ATCC 36239 / CBS 767 / BCRC 21394 / JCM 1990 / NBRC 0083 / IGC 2968</strain>
    </source>
</reference>
<dbReference type="OMA" id="MLPDQIH"/>
<dbReference type="GeneID" id="2905045"/>
<dbReference type="GO" id="GO:0051666">
    <property type="term" value="P:actin cortical patch localization"/>
    <property type="evidence" value="ECO:0007669"/>
    <property type="project" value="TreeGrafter"/>
</dbReference>
<dbReference type="InterPro" id="IPR037516">
    <property type="entry name" value="Tripartite_DENN"/>
</dbReference>
<dbReference type="AlphaFoldDB" id="Q6BI40"/>
<dbReference type="InterPro" id="IPR052809">
    <property type="entry name" value="Actin_polarity_regulatory"/>
</dbReference>
<dbReference type="Pfam" id="PF08616">
    <property type="entry name" value="SPA"/>
    <property type="match status" value="1"/>
</dbReference>
<feature type="domain" description="UDENN" evidence="1">
    <location>
        <begin position="11"/>
        <end position="503"/>
    </location>
</feature>
<dbReference type="GO" id="GO:0000282">
    <property type="term" value="P:cellular bud site selection"/>
    <property type="evidence" value="ECO:0007669"/>
    <property type="project" value="TreeGrafter"/>
</dbReference>
<evidence type="ECO:0000259" key="1">
    <source>
        <dbReference type="PROSITE" id="PS50211"/>
    </source>
</evidence>
<keyword evidence="3" id="KW-1185">Reference proteome</keyword>
<dbReference type="VEuPathDB" id="FungiDB:DEHA2G13640g"/>
<evidence type="ECO:0000313" key="2">
    <source>
        <dbReference type="EMBL" id="CAG90617.2"/>
    </source>
</evidence>
<dbReference type="RefSeq" id="XP_462131.2">
    <property type="nucleotide sequence ID" value="XM_462131.2"/>
</dbReference>
<name>Q6BI40_DEBHA</name>
<dbReference type="PANTHER" id="PTHR28245:SF1">
    <property type="entry name" value="ARF3-INTERACTING PROTEIN 1"/>
    <property type="match status" value="1"/>
</dbReference>
<dbReference type="InterPro" id="IPR012860">
    <property type="entry name" value="Afi1_N"/>
</dbReference>
<dbReference type="HOGENOM" id="CLU_009044_0_0_1"/>
<dbReference type="eggNOG" id="ENOG502QQUZ">
    <property type="taxonomic scope" value="Eukaryota"/>
</dbReference>
<dbReference type="OrthoDB" id="66409at2759"/>